<keyword evidence="4" id="KW-1185">Reference proteome</keyword>
<dbReference type="GO" id="GO:0016491">
    <property type="term" value="F:oxidoreductase activity"/>
    <property type="evidence" value="ECO:0007669"/>
    <property type="project" value="UniProtKB-KW"/>
</dbReference>
<name>A0A5J5GKZ7_9RHOB</name>
<dbReference type="PANTHER" id="PTHR13847:SF287">
    <property type="entry name" value="FAD-DEPENDENT OXIDOREDUCTASE DOMAIN-CONTAINING PROTEIN 1"/>
    <property type="match status" value="1"/>
</dbReference>
<organism evidence="3 4">
    <name type="scientific">Histidinibacterium aquaticum</name>
    <dbReference type="NCBI Taxonomy" id="2613962"/>
    <lineage>
        <taxon>Bacteria</taxon>
        <taxon>Pseudomonadati</taxon>
        <taxon>Pseudomonadota</taxon>
        <taxon>Alphaproteobacteria</taxon>
        <taxon>Rhodobacterales</taxon>
        <taxon>Paracoccaceae</taxon>
        <taxon>Histidinibacterium</taxon>
    </lineage>
</organism>
<dbReference type="Proteomes" id="UP000326554">
    <property type="component" value="Unassembled WGS sequence"/>
</dbReference>
<dbReference type="AlphaFoldDB" id="A0A5J5GKZ7"/>
<evidence type="ECO:0000259" key="2">
    <source>
        <dbReference type="Pfam" id="PF01266"/>
    </source>
</evidence>
<feature type="domain" description="FAD dependent oxidoreductase" evidence="2">
    <location>
        <begin position="15"/>
        <end position="365"/>
    </location>
</feature>
<evidence type="ECO:0000313" key="4">
    <source>
        <dbReference type="Proteomes" id="UP000326554"/>
    </source>
</evidence>
<gene>
    <name evidence="3" type="ORF">F3S47_05975</name>
</gene>
<reference evidence="3 4" key="1">
    <citation type="submission" date="2019-09" db="EMBL/GenBank/DDBJ databases">
        <authorList>
            <person name="Park J.-S."/>
            <person name="Choi H.-J."/>
        </authorList>
    </citation>
    <scope>NUCLEOTIDE SEQUENCE [LARGE SCALE GENOMIC DNA]</scope>
    <source>
        <strain evidence="3 4">176SS1-4</strain>
    </source>
</reference>
<dbReference type="Gene3D" id="3.30.9.10">
    <property type="entry name" value="D-Amino Acid Oxidase, subunit A, domain 2"/>
    <property type="match status" value="1"/>
</dbReference>
<dbReference type="SUPFAM" id="SSF51905">
    <property type="entry name" value="FAD/NAD(P)-binding domain"/>
    <property type="match status" value="1"/>
</dbReference>
<protein>
    <submittedName>
        <fullName evidence="3">FAD-binding oxidoreductase</fullName>
    </submittedName>
</protein>
<sequence>MPPKPCWRARVTETDLLVIGGGITGQSAALFAAQAGARVTIVDAQRNAGSHANAGSLHVQMQSRFLRLNPHLADNLESSLPLYLSAVTAWEALDTRLGGVELTREGGLMLAEDEAQLDFLRQKAERETRKGLDVEILDRDELFSLAPWLGEAIAGAELCRNEGKLNPLVANRKMRGALGSLGVEHVHDRITRIEEGSPPTAEGEGATYSAGAILVAAAWGAEALAKPLGLTIGTPPEPLHMNITEAGDYRIRHLVQHAERPITLKQFRSGQVVIGGGWDANLASAESRAPTIRRQSLLGNVALASRIAPGIAGLRVLRTWAGYNTPVDGKATIGPVRNGSRVFLALPGDAGYTLGPITGQAAAALSLGTDPPIDPAPYSPARWRS</sequence>
<comment type="caution">
    <text evidence="3">The sequence shown here is derived from an EMBL/GenBank/DDBJ whole genome shotgun (WGS) entry which is preliminary data.</text>
</comment>
<dbReference type="InterPro" id="IPR036188">
    <property type="entry name" value="FAD/NAD-bd_sf"/>
</dbReference>
<dbReference type="Pfam" id="PF01266">
    <property type="entry name" value="DAO"/>
    <property type="match status" value="1"/>
</dbReference>
<dbReference type="Gene3D" id="3.50.50.60">
    <property type="entry name" value="FAD/NAD(P)-binding domain"/>
    <property type="match status" value="1"/>
</dbReference>
<evidence type="ECO:0000256" key="1">
    <source>
        <dbReference type="ARBA" id="ARBA00023002"/>
    </source>
</evidence>
<keyword evidence="1" id="KW-0560">Oxidoreductase</keyword>
<evidence type="ECO:0000313" key="3">
    <source>
        <dbReference type="EMBL" id="KAA9008810.1"/>
    </source>
</evidence>
<proteinExistence type="predicted"/>
<dbReference type="InterPro" id="IPR006076">
    <property type="entry name" value="FAD-dep_OxRdtase"/>
</dbReference>
<accession>A0A5J5GKZ7</accession>
<dbReference type="GO" id="GO:0005737">
    <property type="term" value="C:cytoplasm"/>
    <property type="evidence" value="ECO:0007669"/>
    <property type="project" value="TreeGrafter"/>
</dbReference>
<dbReference type="PANTHER" id="PTHR13847">
    <property type="entry name" value="SARCOSINE DEHYDROGENASE-RELATED"/>
    <property type="match status" value="1"/>
</dbReference>
<dbReference type="EMBL" id="VYQE01000002">
    <property type="protein sequence ID" value="KAA9008810.1"/>
    <property type="molecule type" value="Genomic_DNA"/>
</dbReference>